<accession>A0A179HCL6</accession>
<gene>
    <name evidence="2" type="ORF">VFPBJ_01398</name>
</gene>
<dbReference type="SFLD" id="SFLDS00003">
    <property type="entry name" value="Haloacid_Dehalogenase"/>
    <property type="match status" value="1"/>
</dbReference>
<dbReference type="SUPFAM" id="SSF56784">
    <property type="entry name" value="HAD-like"/>
    <property type="match status" value="1"/>
</dbReference>
<reference evidence="2 3" key="1">
    <citation type="submission" date="2016-01" db="EMBL/GenBank/DDBJ databases">
        <title>Biosynthesis of antibiotic leucinostatins and their inhibition on Phytophthora in bio-control Purpureocillium lilacinum.</title>
        <authorList>
            <person name="Wang G."/>
            <person name="Liu Z."/>
            <person name="Lin R."/>
            <person name="Li E."/>
            <person name="Mao Z."/>
            <person name="Ling J."/>
            <person name="Yin W."/>
            <person name="Xie B."/>
        </authorList>
    </citation>
    <scope>NUCLEOTIDE SEQUENCE [LARGE SCALE GENOMIC DNA]</scope>
    <source>
        <strain evidence="2">PLBJ-1</strain>
    </source>
</reference>
<dbReference type="AlphaFoldDB" id="A0A179HCL6"/>
<comment type="caution">
    <text evidence="2">The sequence shown here is derived from an EMBL/GenBank/DDBJ whole genome shotgun (WGS) entry which is preliminary data.</text>
</comment>
<organism evidence="2 3">
    <name type="scientific">Purpureocillium lilacinum</name>
    <name type="common">Paecilomyces lilacinus</name>
    <dbReference type="NCBI Taxonomy" id="33203"/>
    <lineage>
        <taxon>Eukaryota</taxon>
        <taxon>Fungi</taxon>
        <taxon>Dikarya</taxon>
        <taxon>Ascomycota</taxon>
        <taxon>Pezizomycotina</taxon>
        <taxon>Sordariomycetes</taxon>
        <taxon>Hypocreomycetidae</taxon>
        <taxon>Hypocreales</taxon>
        <taxon>Ophiocordycipitaceae</taxon>
        <taxon>Purpureocillium</taxon>
    </lineage>
</organism>
<evidence type="ECO:0000313" key="2">
    <source>
        <dbReference type="EMBL" id="OAQ87358.1"/>
    </source>
</evidence>
<sequence length="305" mass="34436">MLRVVYIEVNRALRRTPLDNFLIVHILAPESAVPPDRVTPGNIFTSYHRNTMPTSRPITSFKCLTFDCYGTLVDWEGGIYKSLSPLVQQLPESHPLRNDRAAVLKAFVRNEGIVQRERPDALYSSVLSDAYGRLAEELGVKSNKENQDAFGNGVGDWPAYPDSVEALQRLKRHYKLVILSNVDRESFSRTLSQQLAGVDFDAVYTAQEIGSYKPDLRNFEYLIKHCEEDLGVKKEDIIHTAQALHHDHVPAKQSGLDSAWIDRGVEIKSVMGGELKDYKDKVDFTWHFRSMGEMADAVQKAATQA</sequence>
<dbReference type="SFLD" id="SFLDG01129">
    <property type="entry name" value="C1.5:_HAD__Beta-PGM__Phosphata"/>
    <property type="match status" value="1"/>
</dbReference>
<dbReference type="PANTHER" id="PTHR43316">
    <property type="entry name" value="HYDROLASE, HALOACID DELAHOGENASE-RELATED"/>
    <property type="match status" value="1"/>
</dbReference>
<keyword evidence="1" id="KW-0378">Hydrolase</keyword>
<dbReference type="InterPro" id="IPR036412">
    <property type="entry name" value="HAD-like_sf"/>
</dbReference>
<dbReference type="EMBL" id="LSBH01000001">
    <property type="protein sequence ID" value="OAQ87358.1"/>
    <property type="molecule type" value="Genomic_DNA"/>
</dbReference>
<name>A0A179HCL6_PURLI</name>
<dbReference type="PANTHER" id="PTHR43316:SF9">
    <property type="entry name" value="ACID DEHALOGENASE, PUTATIVE (AFU_ORTHOLOGUE AFUA_6G14460)-RELATED"/>
    <property type="match status" value="1"/>
</dbReference>
<evidence type="ECO:0000313" key="3">
    <source>
        <dbReference type="Proteomes" id="UP000078240"/>
    </source>
</evidence>
<dbReference type="Pfam" id="PF00702">
    <property type="entry name" value="Hydrolase"/>
    <property type="match status" value="1"/>
</dbReference>
<dbReference type="Gene3D" id="1.10.150.750">
    <property type="match status" value="1"/>
</dbReference>
<dbReference type="InterPro" id="IPR023214">
    <property type="entry name" value="HAD_sf"/>
</dbReference>
<evidence type="ECO:0000256" key="1">
    <source>
        <dbReference type="ARBA" id="ARBA00022801"/>
    </source>
</evidence>
<protein>
    <submittedName>
        <fullName evidence="2">Haloacid dehalogenase protein</fullName>
    </submittedName>
</protein>
<dbReference type="GO" id="GO:0016787">
    <property type="term" value="F:hydrolase activity"/>
    <property type="evidence" value="ECO:0007669"/>
    <property type="project" value="UniProtKB-KW"/>
</dbReference>
<dbReference type="InterPro" id="IPR051540">
    <property type="entry name" value="S-2-haloacid_dehalogenase"/>
</dbReference>
<proteinExistence type="predicted"/>
<dbReference type="Gene3D" id="3.40.50.1000">
    <property type="entry name" value="HAD superfamily/HAD-like"/>
    <property type="match status" value="1"/>
</dbReference>
<dbReference type="Proteomes" id="UP000078240">
    <property type="component" value="Unassembled WGS sequence"/>
</dbReference>